<reference evidence="2" key="1">
    <citation type="submission" date="2021-06" db="EMBL/GenBank/DDBJ databases">
        <title>Genome Sequence of Mortierella hyaline Strain SCG-10, a Cold-Adapted, Nitrate-Reducing Fungus Isolated from Soil in Minnesota, USA.</title>
        <authorList>
            <person name="Aldossari N."/>
        </authorList>
    </citation>
    <scope>NUCLEOTIDE SEQUENCE</scope>
    <source>
        <strain evidence="2">SCG-10</strain>
    </source>
</reference>
<evidence type="ECO:0000313" key="3">
    <source>
        <dbReference type="Proteomes" id="UP000707451"/>
    </source>
</evidence>
<dbReference type="EMBL" id="JAHRHY010000001">
    <property type="protein sequence ID" value="KAG9073196.1"/>
    <property type="molecule type" value="Genomic_DNA"/>
</dbReference>
<proteinExistence type="predicted"/>
<evidence type="ECO:0000313" key="2">
    <source>
        <dbReference type="EMBL" id="KAG9073196.1"/>
    </source>
</evidence>
<accession>A0A9P8BZ38</accession>
<keyword evidence="3" id="KW-1185">Reference proteome</keyword>
<evidence type="ECO:0008006" key="4">
    <source>
        <dbReference type="Google" id="ProtNLM"/>
    </source>
</evidence>
<gene>
    <name evidence="2" type="ORF">KI688_000984</name>
</gene>
<evidence type="ECO:0000256" key="1">
    <source>
        <dbReference type="SAM" id="MobiDB-lite"/>
    </source>
</evidence>
<comment type="caution">
    <text evidence="2">The sequence shown here is derived from an EMBL/GenBank/DDBJ whole genome shotgun (WGS) entry which is preliminary data.</text>
</comment>
<dbReference type="OrthoDB" id="2440528at2759"/>
<feature type="region of interest" description="Disordered" evidence="1">
    <location>
        <begin position="365"/>
        <end position="384"/>
    </location>
</feature>
<organism evidence="2 3">
    <name type="scientific">Linnemannia hyalina</name>
    <dbReference type="NCBI Taxonomy" id="64524"/>
    <lineage>
        <taxon>Eukaryota</taxon>
        <taxon>Fungi</taxon>
        <taxon>Fungi incertae sedis</taxon>
        <taxon>Mucoromycota</taxon>
        <taxon>Mortierellomycotina</taxon>
        <taxon>Mortierellomycetes</taxon>
        <taxon>Mortierellales</taxon>
        <taxon>Mortierellaceae</taxon>
        <taxon>Linnemannia</taxon>
    </lineage>
</organism>
<dbReference type="AlphaFoldDB" id="A0A9P8BZ38"/>
<name>A0A9P8BZ38_9FUNG</name>
<dbReference type="Proteomes" id="UP000707451">
    <property type="component" value="Unassembled WGS sequence"/>
</dbReference>
<sequence>MAYKICKRLLWNSGQARVNLAWFQRPKSEGGYGLIHVQHQVIALKAKFMARMAVSEPKWHDLFILAAQEAYDFTTPGQTKTYLRLPRWRDPVDDTPIQEVLPLIEAYSSLEPKRAIVIDETTNRAVNEIVVAGKTPVRMYKVQTARRFLDEKYLAVWTNEATNRKIYLRPPISIHMRWTDDHYNSNIPTVTLSDEEWHTTWERMHSKHRQPKEKEFMFMLSHRVIFTNGVKALFADLPRPVEPHCRRCPPIPPSLVAPLESRRHAFYDCVIVQEEWTRMHKWIREIFPNLLLPSSLLQDTMCWPAIPHLPPIVIHLHSTVMFTIWRTYCALGDGEILEAEELRWKIVHAFKARVKAELSRAHQKKLRAAQRPQPRVQAGGDSDGYDPVGAAIKIWHHPPFIEMTRDGVSMGDLWFQT</sequence>
<protein>
    <recommendedName>
        <fullName evidence="4">Reverse transcriptase zinc-binding domain-containing protein</fullName>
    </recommendedName>
</protein>